<evidence type="ECO:0000313" key="9">
    <source>
        <dbReference type="EMBL" id="CAF4262441.1"/>
    </source>
</evidence>
<dbReference type="Proteomes" id="UP000663866">
    <property type="component" value="Unassembled WGS sequence"/>
</dbReference>
<organism evidence="8 10">
    <name type="scientific">Rotaria magnacalcarata</name>
    <dbReference type="NCBI Taxonomy" id="392030"/>
    <lineage>
        <taxon>Eukaryota</taxon>
        <taxon>Metazoa</taxon>
        <taxon>Spiralia</taxon>
        <taxon>Gnathifera</taxon>
        <taxon>Rotifera</taxon>
        <taxon>Eurotatoria</taxon>
        <taxon>Bdelloidea</taxon>
        <taxon>Philodinida</taxon>
        <taxon>Philodinidae</taxon>
        <taxon>Rotaria</taxon>
    </lineage>
</organism>
<gene>
    <name evidence="9" type="ORF">OVN521_LOCUS29638</name>
    <name evidence="8" type="ORF">WKI299_LOCUS17327</name>
</gene>
<protein>
    <recommendedName>
        <fullName evidence="7">Fe2OG dioxygenase domain-containing protein</fullName>
    </recommendedName>
</protein>
<keyword evidence="11" id="KW-1185">Reference proteome</keyword>
<evidence type="ECO:0000313" key="11">
    <source>
        <dbReference type="Proteomes" id="UP000663866"/>
    </source>
</evidence>
<dbReference type="InterPro" id="IPR044862">
    <property type="entry name" value="Pro_4_hyd_alph_FE2OG_OXY"/>
</dbReference>
<keyword evidence="3" id="KW-0847">Vitamin C</keyword>
<dbReference type="Gene3D" id="2.60.120.620">
    <property type="entry name" value="q2cbj1_9rhob like domain"/>
    <property type="match status" value="1"/>
</dbReference>
<dbReference type="PANTHER" id="PTHR10869:SF241">
    <property type="entry name" value="FE2OG DIOXYGENASE DOMAIN-CONTAINING PROTEIN"/>
    <property type="match status" value="1"/>
</dbReference>
<keyword evidence="5" id="KW-0560">Oxidoreductase</keyword>
<dbReference type="Proteomes" id="UP000663856">
    <property type="component" value="Unassembled WGS sequence"/>
</dbReference>
<dbReference type="PROSITE" id="PS51471">
    <property type="entry name" value="FE2OG_OXY"/>
    <property type="match status" value="1"/>
</dbReference>
<proteinExistence type="predicted"/>
<evidence type="ECO:0000256" key="3">
    <source>
        <dbReference type="ARBA" id="ARBA00022896"/>
    </source>
</evidence>
<dbReference type="GO" id="GO:0005506">
    <property type="term" value="F:iron ion binding"/>
    <property type="evidence" value="ECO:0007669"/>
    <property type="project" value="InterPro"/>
</dbReference>
<keyword evidence="2" id="KW-0479">Metal-binding</keyword>
<dbReference type="Pfam" id="PF13640">
    <property type="entry name" value="2OG-FeII_Oxy_3"/>
    <property type="match status" value="1"/>
</dbReference>
<comment type="caution">
    <text evidence="8">The sequence shown here is derived from an EMBL/GenBank/DDBJ whole genome shotgun (WGS) entry which is preliminary data.</text>
</comment>
<evidence type="ECO:0000256" key="2">
    <source>
        <dbReference type="ARBA" id="ARBA00022723"/>
    </source>
</evidence>
<dbReference type="EMBL" id="CAJNRF010006886">
    <property type="protein sequence ID" value="CAF2086638.1"/>
    <property type="molecule type" value="Genomic_DNA"/>
</dbReference>
<dbReference type="PANTHER" id="PTHR10869">
    <property type="entry name" value="PROLYL 4-HYDROXYLASE ALPHA SUBUNIT"/>
    <property type="match status" value="1"/>
</dbReference>
<dbReference type="GO" id="GO:0004656">
    <property type="term" value="F:procollagen-proline 4-dioxygenase activity"/>
    <property type="evidence" value="ECO:0007669"/>
    <property type="project" value="TreeGrafter"/>
</dbReference>
<dbReference type="InterPro" id="IPR006620">
    <property type="entry name" value="Pro_4_hyd_alph"/>
</dbReference>
<dbReference type="InterPro" id="IPR045054">
    <property type="entry name" value="P4HA-like"/>
</dbReference>
<evidence type="ECO:0000256" key="5">
    <source>
        <dbReference type="ARBA" id="ARBA00023002"/>
    </source>
</evidence>
<evidence type="ECO:0000313" key="8">
    <source>
        <dbReference type="EMBL" id="CAF2086638.1"/>
    </source>
</evidence>
<evidence type="ECO:0000256" key="4">
    <source>
        <dbReference type="ARBA" id="ARBA00022964"/>
    </source>
</evidence>
<dbReference type="GO" id="GO:0031418">
    <property type="term" value="F:L-ascorbic acid binding"/>
    <property type="evidence" value="ECO:0007669"/>
    <property type="project" value="UniProtKB-KW"/>
</dbReference>
<dbReference type="AlphaFoldDB" id="A0A816SCY6"/>
<sequence length="215" mass="24743">MGAVNGVFKSNIRLPDKQDHGKLAFTLSHIFSSEECIEWIRMSEEKGYSLALLNVGGGREILAPKYRDSNRCLIDSVELAQKLFLRLEPYLPRTWKDGRFELIGLNERLRFLRYDPGQKFLPHTDGQYRRQDGSGEESFLTVQLYLNDDFQGGETTFIDTDNTQNRVSFSIKTGMVLIFEHRIVHEGTSVKAGRKYTVRTDVMYRPVKQPSITKS</sequence>
<dbReference type="EMBL" id="CAJOBG010009264">
    <property type="protein sequence ID" value="CAF4262441.1"/>
    <property type="molecule type" value="Genomic_DNA"/>
</dbReference>
<name>A0A816SCY6_9BILA</name>
<evidence type="ECO:0000259" key="7">
    <source>
        <dbReference type="PROSITE" id="PS51471"/>
    </source>
</evidence>
<evidence type="ECO:0000313" key="10">
    <source>
        <dbReference type="Proteomes" id="UP000663856"/>
    </source>
</evidence>
<reference evidence="8" key="1">
    <citation type="submission" date="2021-02" db="EMBL/GenBank/DDBJ databases">
        <authorList>
            <person name="Nowell W R."/>
        </authorList>
    </citation>
    <scope>NUCLEOTIDE SEQUENCE</scope>
</reference>
<evidence type="ECO:0000256" key="6">
    <source>
        <dbReference type="ARBA" id="ARBA00023004"/>
    </source>
</evidence>
<dbReference type="InterPro" id="IPR005123">
    <property type="entry name" value="Oxoglu/Fe-dep_dioxygenase_dom"/>
</dbReference>
<feature type="domain" description="Fe2OG dioxygenase" evidence="7">
    <location>
        <begin position="105"/>
        <end position="204"/>
    </location>
</feature>
<keyword evidence="6" id="KW-0408">Iron</keyword>
<accession>A0A816SCY6</accession>
<dbReference type="SMART" id="SM00702">
    <property type="entry name" value="P4Hc"/>
    <property type="match status" value="1"/>
</dbReference>
<comment type="cofactor">
    <cofactor evidence="1">
        <name>L-ascorbate</name>
        <dbReference type="ChEBI" id="CHEBI:38290"/>
    </cofactor>
</comment>
<keyword evidence="4" id="KW-0223">Dioxygenase</keyword>
<dbReference type="GO" id="GO:0005783">
    <property type="term" value="C:endoplasmic reticulum"/>
    <property type="evidence" value="ECO:0007669"/>
    <property type="project" value="TreeGrafter"/>
</dbReference>
<evidence type="ECO:0000256" key="1">
    <source>
        <dbReference type="ARBA" id="ARBA00001961"/>
    </source>
</evidence>